<name>A0A835H5B4_9MAGN</name>
<dbReference type="Gene3D" id="3.80.10.10">
    <property type="entry name" value="Ribonuclease Inhibitor"/>
    <property type="match status" value="1"/>
</dbReference>
<reference evidence="1 2" key="1">
    <citation type="submission" date="2020-10" db="EMBL/GenBank/DDBJ databases">
        <title>The Coptis chinensis genome and diversification of protoberbering-type alkaloids.</title>
        <authorList>
            <person name="Wang B."/>
            <person name="Shu S."/>
            <person name="Song C."/>
            <person name="Liu Y."/>
        </authorList>
    </citation>
    <scope>NUCLEOTIDE SEQUENCE [LARGE SCALE GENOMIC DNA]</scope>
    <source>
        <strain evidence="1">HL-2020</strain>
        <tissue evidence="1">Leaf</tissue>
    </source>
</reference>
<accession>A0A835H5B4</accession>
<proteinExistence type="predicted"/>
<protein>
    <submittedName>
        <fullName evidence="1">Uncharacterized protein</fullName>
    </submittedName>
</protein>
<dbReference type="AlphaFoldDB" id="A0A835H5B4"/>
<comment type="caution">
    <text evidence="1">The sequence shown here is derived from an EMBL/GenBank/DDBJ whole genome shotgun (WGS) entry which is preliminary data.</text>
</comment>
<evidence type="ECO:0000313" key="1">
    <source>
        <dbReference type="EMBL" id="KAF9591873.1"/>
    </source>
</evidence>
<dbReference type="Proteomes" id="UP000631114">
    <property type="component" value="Unassembled WGS sequence"/>
</dbReference>
<sequence>MHILEITQSHWKRLVSISNKIHRIPDSALVLPQNTQYLHIQQFNDITRFSELLCLKEARDLRMCCISACRKMECIMSSEDETEKKGHLLQHVEMLEIEKCPNVKFLFSSKLFKQLQKLAEVRVTDCDLDFCVLYDEVDADPHRIEALIECAEPTFF</sequence>
<dbReference type="EMBL" id="JADFTS010000008">
    <property type="protein sequence ID" value="KAF9591873.1"/>
    <property type="molecule type" value="Genomic_DNA"/>
</dbReference>
<evidence type="ECO:0000313" key="2">
    <source>
        <dbReference type="Proteomes" id="UP000631114"/>
    </source>
</evidence>
<dbReference type="InterPro" id="IPR032675">
    <property type="entry name" value="LRR_dom_sf"/>
</dbReference>
<organism evidence="1 2">
    <name type="scientific">Coptis chinensis</name>
    <dbReference type="NCBI Taxonomy" id="261450"/>
    <lineage>
        <taxon>Eukaryota</taxon>
        <taxon>Viridiplantae</taxon>
        <taxon>Streptophyta</taxon>
        <taxon>Embryophyta</taxon>
        <taxon>Tracheophyta</taxon>
        <taxon>Spermatophyta</taxon>
        <taxon>Magnoliopsida</taxon>
        <taxon>Ranunculales</taxon>
        <taxon>Ranunculaceae</taxon>
        <taxon>Coptidoideae</taxon>
        <taxon>Coptis</taxon>
    </lineage>
</organism>
<keyword evidence="2" id="KW-1185">Reference proteome</keyword>
<gene>
    <name evidence="1" type="ORF">IFM89_008919</name>
</gene>